<sequence length="150" mass="17470">MNRVALKKRIEILEVYKGKVDEKSDLAQHLFNETKRRVELLKFNVKERENQISSLSCHFKTGKVGKGLLANVYGYISNIESELVSLRSDLDVAVKEYERRLTDYKKLKIKSIGLDGLIQKNKNRISELDSKQDRIFLDEWVLQSSLAKRK</sequence>
<dbReference type="RefSeq" id="WP_311019606.1">
    <property type="nucleotide sequence ID" value="NZ_JAUHGG010000003.1"/>
</dbReference>
<evidence type="ECO:0008006" key="3">
    <source>
        <dbReference type="Google" id="ProtNLM"/>
    </source>
</evidence>
<proteinExistence type="predicted"/>
<organism evidence="1 2">
    <name type="scientific">Vibrio parahaemolyticus</name>
    <dbReference type="NCBI Taxonomy" id="670"/>
    <lineage>
        <taxon>Bacteria</taxon>
        <taxon>Pseudomonadati</taxon>
        <taxon>Pseudomonadota</taxon>
        <taxon>Gammaproteobacteria</taxon>
        <taxon>Vibrionales</taxon>
        <taxon>Vibrionaceae</taxon>
        <taxon>Vibrio</taxon>
    </lineage>
</organism>
<name>A0AAW8PX57_VIBPH</name>
<evidence type="ECO:0000313" key="1">
    <source>
        <dbReference type="EMBL" id="MDS1820826.1"/>
    </source>
</evidence>
<accession>A0AAW8PX57</accession>
<gene>
    <name evidence="1" type="ORF">QX249_09180</name>
</gene>
<evidence type="ECO:0000313" key="2">
    <source>
        <dbReference type="Proteomes" id="UP001253193"/>
    </source>
</evidence>
<protein>
    <recommendedName>
        <fullName evidence="3">Flagellar FliJ protein</fullName>
    </recommendedName>
</protein>
<dbReference type="EMBL" id="JAUHGG010000003">
    <property type="protein sequence ID" value="MDS1820826.1"/>
    <property type="molecule type" value="Genomic_DNA"/>
</dbReference>
<dbReference type="AlphaFoldDB" id="A0AAW8PX57"/>
<dbReference type="Proteomes" id="UP001253193">
    <property type="component" value="Unassembled WGS sequence"/>
</dbReference>
<reference evidence="1" key="1">
    <citation type="submission" date="2023-06" db="EMBL/GenBank/DDBJ databases">
        <title>Genomic Diversity of Vibrio spp. and Metagenomic Analysis of Pathogens in Florida Gulf Coastal Waters Following Hurricane Ian.</title>
        <authorList>
            <person name="Brumfield K.D."/>
        </authorList>
    </citation>
    <scope>NUCLEOTIDE SEQUENCE</scope>
    <source>
        <strain evidence="1">WBS2B-138</strain>
    </source>
</reference>
<comment type="caution">
    <text evidence="1">The sequence shown here is derived from an EMBL/GenBank/DDBJ whole genome shotgun (WGS) entry which is preliminary data.</text>
</comment>